<sequence length="704" mass="71172">MTRHASMHALLSPRSVAVVGVSTRDSAGNRVFRGLRDGGFPGEIHQINPKYAELNGAPCHPSLAALPAPPDAVFIAVAAANVEAVLRDAADTGVKAAIVNASGFSDAGAEGLARQDRLAAIAREAGMVLCGPNNMGLANVAGNVILWTGRSPLRPARGPIALVSQSGSVAIALSTEPRGGFSHIITVGNEAVSTLADYVDALVDDDNAGVIALYIETIRDPRRFAAAALRAAERGKPVIVLKAGRSAQGGAMVASHSGALAGEDATYEAFFAHLGIMRAADMDELMELAILCAAHPEPPAAPGVAAVTVSGGEGALLADLAEAAGLALPPLSPAAKAQVRDLYPATARDNPVDAYGLGWDGSLFGTLLETLMTEPGVGTILAAVDAPGTDPNGGRTAIDIAATYGAFLRAGKVPEGTRLVLANNTAPCGPNPKVKALLDEAGLPYLAGMRTALGALSPWSRRRPAPALARSPAAASAPNLLEAGEAERYALLGEAGVPMAPTRVAASEAAALAIADELGYPVVLKGLLAAMPHKSEHGLVHLALADADALSRAYRETAATLSRYAGASDAGEIVVQPMTGKAVQLYVGARHAGEFGVTIIVGVGGVLVELLNDVSVRIGPVDEASAHEMLAETTAGRLLAGVRGAPPSDVAAAAAAIARFSELTAGMGADIAAVEINPLMVLERGHGVVGVDLVVERAAGAAAG</sequence>
<evidence type="ECO:0000313" key="4">
    <source>
        <dbReference type="EMBL" id="MBJ3777862.1"/>
    </source>
</evidence>
<dbReference type="PROSITE" id="PS50975">
    <property type="entry name" value="ATP_GRASP"/>
    <property type="match status" value="1"/>
</dbReference>
<dbReference type="InterPro" id="IPR036291">
    <property type="entry name" value="NAD(P)-bd_dom_sf"/>
</dbReference>
<dbReference type="SUPFAM" id="SSF56059">
    <property type="entry name" value="Glutathione synthetase ATP-binding domain-like"/>
    <property type="match status" value="1"/>
</dbReference>
<evidence type="ECO:0000256" key="2">
    <source>
        <dbReference type="PROSITE-ProRule" id="PRU00409"/>
    </source>
</evidence>
<dbReference type="SMART" id="SM00881">
    <property type="entry name" value="CoA_binding"/>
    <property type="match status" value="1"/>
</dbReference>
<gene>
    <name evidence="4" type="ORF">JCR33_19310</name>
</gene>
<dbReference type="SUPFAM" id="SSF51735">
    <property type="entry name" value="NAD(P)-binding Rossmann-fold domains"/>
    <property type="match status" value="1"/>
</dbReference>
<dbReference type="GO" id="GO:0046872">
    <property type="term" value="F:metal ion binding"/>
    <property type="evidence" value="ECO:0007669"/>
    <property type="project" value="InterPro"/>
</dbReference>
<evidence type="ECO:0000259" key="3">
    <source>
        <dbReference type="PROSITE" id="PS50975"/>
    </source>
</evidence>
<dbReference type="RefSeq" id="WP_198883767.1">
    <property type="nucleotide sequence ID" value="NZ_JAEKJA010000021.1"/>
</dbReference>
<dbReference type="Gene3D" id="3.30.1490.20">
    <property type="entry name" value="ATP-grasp fold, A domain"/>
    <property type="match status" value="1"/>
</dbReference>
<dbReference type="Pfam" id="PF13549">
    <property type="entry name" value="ATP-grasp_5"/>
    <property type="match status" value="1"/>
</dbReference>
<dbReference type="InterPro" id="IPR016102">
    <property type="entry name" value="Succinyl-CoA_synth-like"/>
</dbReference>
<dbReference type="Gene3D" id="3.40.50.720">
    <property type="entry name" value="NAD(P)-binding Rossmann-like Domain"/>
    <property type="match status" value="1"/>
</dbReference>
<dbReference type="InterPro" id="IPR013815">
    <property type="entry name" value="ATP_grasp_subdomain_1"/>
</dbReference>
<dbReference type="Proteomes" id="UP000609531">
    <property type="component" value="Unassembled WGS sequence"/>
</dbReference>
<keyword evidence="2" id="KW-0067">ATP-binding</keyword>
<dbReference type="Gene3D" id="3.40.50.261">
    <property type="entry name" value="Succinyl-CoA synthetase domains"/>
    <property type="match status" value="2"/>
</dbReference>
<dbReference type="SUPFAM" id="SSF52210">
    <property type="entry name" value="Succinyl-CoA synthetase domains"/>
    <property type="match status" value="2"/>
</dbReference>
<dbReference type="InterPro" id="IPR011761">
    <property type="entry name" value="ATP-grasp"/>
</dbReference>
<dbReference type="AlphaFoldDB" id="A0A934ITF0"/>
<dbReference type="InterPro" id="IPR032875">
    <property type="entry name" value="Succ_CoA_lig_flav_dom"/>
</dbReference>
<dbReference type="GO" id="GO:0005524">
    <property type="term" value="F:ATP binding"/>
    <property type="evidence" value="ECO:0007669"/>
    <property type="project" value="UniProtKB-UniRule"/>
</dbReference>
<dbReference type="Pfam" id="PF13607">
    <property type="entry name" value="Succ_CoA_lig"/>
    <property type="match status" value="1"/>
</dbReference>
<dbReference type="InterPro" id="IPR003781">
    <property type="entry name" value="CoA-bd"/>
</dbReference>
<dbReference type="EMBL" id="JAEKJA010000021">
    <property type="protein sequence ID" value="MBJ3777862.1"/>
    <property type="molecule type" value="Genomic_DNA"/>
</dbReference>
<keyword evidence="4" id="KW-0436">Ligase</keyword>
<evidence type="ECO:0000313" key="5">
    <source>
        <dbReference type="Proteomes" id="UP000609531"/>
    </source>
</evidence>
<dbReference type="PANTHER" id="PTHR42793">
    <property type="entry name" value="COA BINDING DOMAIN CONTAINING PROTEIN"/>
    <property type="match status" value="1"/>
</dbReference>
<accession>A0A934ITF0</accession>
<comment type="caution">
    <text evidence="4">The sequence shown here is derived from an EMBL/GenBank/DDBJ whole genome shotgun (WGS) entry which is preliminary data.</text>
</comment>
<reference evidence="4" key="1">
    <citation type="submission" date="2020-12" db="EMBL/GenBank/DDBJ databases">
        <title>Bacterial taxonomy.</title>
        <authorList>
            <person name="Pan X."/>
        </authorList>
    </citation>
    <scope>NUCLEOTIDE SEQUENCE</scope>
    <source>
        <strain evidence="4">B2012</strain>
    </source>
</reference>
<keyword evidence="5" id="KW-1185">Reference proteome</keyword>
<organism evidence="4 5">
    <name type="scientific">Acuticoccus mangrovi</name>
    <dbReference type="NCBI Taxonomy" id="2796142"/>
    <lineage>
        <taxon>Bacteria</taxon>
        <taxon>Pseudomonadati</taxon>
        <taxon>Pseudomonadota</taxon>
        <taxon>Alphaproteobacteria</taxon>
        <taxon>Hyphomicrobiales</taxon>
        <taxon>Amorphaceae</taxon>
        <taxon>Acuticoccus</taxon>
    </lineage>
</organism>
<keyword evidence="2" id="KW-0547">Nucleotide-binding</keyword>
<keyword evidence="1" id="KW-0816">Tricarboxylic acid cycle</keyword>
<dbReference type="Pfam" id="PF13380">
    <property type="entry name" value="CoA_binding_2"/>
    <property type="match status" value="1"/>
</dbReference>
<dbReference type="GO" id="GO:0016874">
    <property type="term" value="F:ligase activity"/>
    <property type="evidence" value="ECO:0007669"/>
    <property type="project" value="UniProtKB-KW"/>
</dbReference>
<proteinExistence type="predicted"/>
<feature type="domain" description="ATP-grasp" evidence="3">
    <location>
        <begin position="489"/>
        <end position="702"/>
    </location>
</feature>
<evidence type="ECO:0000256" key="1">
    <source>
        <dbReference type="ARBA" id="ARBA00022532"/>
    </source>
</evidence>
<dbReference type="GO" id="GO:0006099">
    <property type="term" value="P:tricarboxylic acid cycle"/>
    <property type="evidence" value="ECO:0007669"/>
    <property type="project" value="UniProtKB-KW"/>
</dbReference>
<name>A0A934ITF0_9HYPH</name>
<protein>
    <submittedName>
        <fullName evidence="4">Acetate--CoA ligase family protein</fullName>
    </submittedName>
</protein>
<dbReference type="Gene3D" id="3.30.470.20">
    <property type="entry name" value="ATP-grasp fold, B domain"/>
    <property type="match status" value="1"/>
</dbReference>
<dbReference type="PANTHER" id="PTHR42793:SF4">
    <property type="entry name" value="BLL6376 PROTEIN"/>
    <property type="match status" value="1"/>
</dbReference>